<evidence type="ECO:0000313" key="1">
    <source>
        <dbReference type="EMBL" id="KAF6078354.1"/>
    </source>
</evidence>
<comment type="caution">
    <text evidence="1">The sequence shown here is derived from an EMBL/GenBank/DDBJ whole genome shotgun (WGS) entry which is preliminary data.</text>
</comment>
<organism evidence="1 2">
    <name type="scientific">Phyllostomus discolor</name>
    <name type="common">pale spear-nosed bat</name>
    <dbReference type="NCBI Taxonomy" id="89673"/>
    <lineage>
        <taxon>Eukaryota</taxon>
        <taxon>Metazoa</taxon>
        <taxon>Chordata</taxon>
        <taxon>Craniata</taxon>
        <taxon>Vertebrata</taxon>
        <taxon>Euteleostomi</taxon>
        <taxon>Mammalia</taxon>
        <taxon>Eutheria</taxon>
        <taxon>Laurasiatheria</taxon>
        <taxon>Chiroptera</taxon>
        <taxon>Yangochiroptera</taxon>
        <taxon>Phyllostomidae</taxon>
        <taxon>Phyllostominae</taxon>
        <taxon>Phyllostomus</taxon>
    </lineage>
</organism>
<dbReference type="Proteomes" id="UP000664940">
    <property type="component" value="Unassembled WGS sequence"/>
</dbReference>
<dbReference type="AlphaFoldDB" id="A0A833YMI1"/>
<dbReference type="EMBL" id="JABVXQ010000014">
    <property type="protein sequence ID" value="KAF6078354.1"/>
    <property type="molecule type" value="Genomic_DNA"/>
</dbReference>
<evidence type="ECO:0000313" key="2">
    <source>
        <dbReference type="Proteomes" id="UP000664940"/>
    </source>
</evidence>
<reference evidence="1 2" key="1">
    <citation type="journal article" date="2020" name="Nature">
        <title>Six reference-quality genomes reveal evolution of bat adaptations.</title>
        <authorList>
            <person name="Jebb D."/>
            <person name="Huang Z."/>
            <person name="Pippel M."/>
            <person name="Hughes G.M."/>
            <person name="Lavrichenko K."/>
            <person name="Devanna P."/>
            <person name="Winkler S."/>
            <person name="Jermiin L.S."/>
            <person name="Skirmuntt E.C."/>
            <person name="Katzourakis A."/>
            <person name="Burkitt-Gray L."/>
            <person name="Ray D.A."/>
            <person name="Sullivan K.A.M."/>
            <person name="Roscito J.G."/>
            <person name="Kirilenko B.M."/>
            <person name="Davalos L.M."/>
            <person name="Corthals A.P."/>
            <person name="Power M.L."/>
            <person name="Jones G."/>
            <person name="Ransome R.D."/>
            <person name="Dechmann D.K.N."/>
            <person name="Locatelli A.G."/>
            <person name="Puechmaille S.J."/>
            <person name="Fedrigo O."/>
            <person name="Jarvis E.D."/>
            <person name="Hiller M."/>
            <person name="Vernes S.C."/>
            <person name="Myers E.W."/>
            <person name="Teeling E.C."/>
        </authorList>
    </citation>
    <scope>NUCLEOTIDE SEQUENCE [LARGE SCALE GENOMIC DNA]</scope>
    <source>
        <strain evidence="1">Bat1K_MPI-CBG_1</strain>
    </source>
</reference>
<accession>A0A833YMI1</accession>
<sequence length="156" mass="17355">MLPLCDSWFSDSGQGVWANWVALNNQAFLPRTDVLLRVCRSPSRAAAWGRGRAVTRSCLWRDGKRARGVPEAPGWRVASVSWGPIPPRAPGSGSCSAATNLKCFSFKDLFYFIFRQRGREGAREEEKHRCVVASHAPPTGDLARNPGKCPDWELNR</sequence>
<name>A0A833YMI1_9CHIR</name>
<gene>
    <name evidence="1" type="ORF">HJG60_009198</name>
</gene>
<protein>
    <submittedName>
        <fullName evidence="1">Uncharacterized protein</fullName>
    </submittedName>
</protein>
<proteinExistence type="predicted"/>